<dbReference type="AlphaFoldDB" id="A0A0R3LFU5"/>
<keyword evidence="1" id="KW-0812">Transmembrane</keyword>
<proteinExistence type="predicted"/>
<organism evidence="2 3">
    <name type="scientific">Bradyrhizobium valentinum</name>
    <dbReference type="NCBI Taxonomy" id="1518501"/>
    <lineage>
        <taxon>Bacteria</taxon>
        <taxon>Pseudomonadati</taxon>
        <taxon>Pseudomonadota</taxon>
        <taxon>Alphaproteobacteria</taxon>
        <taxon>Hyphomicrobiales</taxon>
        <taxon>Nitrobacteraceae</taxon>
        <taxon>Bradyrhizobium</taxon>
    </lineage>
</organism>
<keyword evidence="1" id="KW-0472">Membrane</keyword>
<evidence type="ECO:0000313" key="3">
    <source>
        <dbReference type="Proteomes" id="UP000051913"/>
    </source>
</evidence>
<name>A0A0R3LFU5_9BRAD</name>
<reference evidence="2 3" key="1">
    <citation type="submission" date="2014-03" db="EMBL/GenBank/DDBJ databases">
        <title>Bradyrhizobium valentinum sp. nov., isolated from effective nodules of Lupinus mariae-josephae, a lupine endemic of basic-lime soils in Eastern Spain.</title>
        <authorList>
            <person name="Duran D."/>
            <person name="Rey L."/>
            <person name="Navarro A."/>
            <person name="Busquets A."/>
            <person name="Imperial J."/>
            <person name="Ruiz-Argueso T."/>
        </authorList>
    </citation>
    <scope>NUCLEOTIDE SEQUENCE [LARGE SCALE GENOMIC DNA]</scope>
    <source>
        <strain evidence="2 3">LmjM3</strain>
    </source>
</reference>
<evidence type="ECO:0000313" key="2">
    <source>
        <dbReference type="EMBL" id="KRR04099.1"/>
    </source>
</evidence>
<dbReference type="STRING" id="1518501.CQ10_17755"/>
<protein>
    <submittedName>
        <fullName evidence="2">Uncharacterized protein</fullName>
    </submittedName>
</protein>
<gene>
    <name evidence="2" type="ORF">CP49_12945</name>
</gene>
<comment type="caution">
    <text evidence="2">The sequence shown here is derived from an EMBL/GenBank/DDBJ whole genome shotgun (WGS) entry which is preliminary data.</text>
</comment>
<keyword evidence="1" id="KW-1133">Transmembrane helix</keyword>
<feature type="transmembrane region" description="Helical" evidence="1">
    <location>
        <begin position="23"/>
        <end position="44"/>
    </location>
</feature>
<dbReference type="EMBL" id="LLXX01000131">
    <property type="protein sequence ID" value="KRR04099.1"/>
    <property type="molecule type" value="Genomic_DNA"/>
</dbReference>
<keyword evidence="3" id="KW-1185">Reference proteome</keyword>
<dbReference type="RefSeq" id="WP_057852506.1">
    <property type="nucleotide sequence ID" value="NZ_LLXX01000131.1"/>
</dbReference>
<dbReference type="Proteomes" id="UP000051913">
    <property type="component" value="Unassembled WGS sequence"/>
</dbReference>
<accession>A0A0R3LFU5</accession>
<sequence>MTLLSTAQHLARDTRRDPRSHRVLIMAAIAVAAGAVALVAYLLWPTWIARPASAPERLPVSVGATLFNVPAAAIRRKIQRHSGPQERVDLSFVFPSLEPPDAPKHVSADTIEEKVQPIDRIFLSISAHHDTLAPDTRVRTIYPRYLEQAATPIDAGLTMRTFRDGSPYANEDLFSAATPSLNARCTRDGPTPGMCLSERRVDGADLTFRFPRSWLSQWRDVANAMDRLTAQMRGPKGL</sequence>
<evidence type="ECO:0000256" key="1">
    <source>
        <dbReference type="SAM" id="Phobius"/>
    </source>
</evidence>